<evidence type="ECO:0000256" key="6">
    <source>
        <dbReference type="ARBA" id="ARBA00022485"/>
    </source>
</evidence>
<protein>
    <recommendedName>
        <fullName evidence="5">Oxygen sensor histidine kinase NreB</fullName>
        <ecNumber evidence="4">2.7.13.3</ecNumber>
    </recommendedName>
    <alternativeName>
        <fullName evidence="15">Nitrogen regulation protein B</fullName>
    </alternativeName>
</protein>
<dbReference type="InterPro" id="IPR005467">
    <property type="entry name" value="His_kinase_dom"/>
</dbReference>
<evidence type="ECO:0000256" key="16">
    <source>
        <dbReference type="SAM" id="Phobius"/>
    </source>
</evidence>
<feature type="domain" description="Histidine kinase" evidence="17">
    <location>
        <begin position="187"/>
        <end position="398"/>
    </location>
</feature>
<dbReference type="PIRSF" id="PIRSF037434">
    <property type="entry name" value="STHK_ChrS"/>
    <property type="match status" value="1"/>
</dbReference>
<dbReference type="SUPFAM" id="SSF55874">
    <property type="entry name" value="ATPase domain of HSP90 chaperone/DNA topoisomerase II/histidine kinase"/>
    <property type="match status" value="1"/>
</dbReference>
<keyword evidence="8" id="KW-0808">Transferase</keyword>
<keyword evidence="10 18" id="KW-0418">Kinase</keyword>
<dbReference type="EMBL" id="JBJVNI010000049">
    <property type="protein sequence ID" value="MFM9616075.1"/>
    <property type="molecule type" value="Genomic_DNA"/>
</dbReference>
<feature type="transmembrane region" description="Helical" evidence="16">
    <location>
        <begin position="112"/>
        <end position="130"/>
    </location>
</feature>
<evidence type="ECO:0000256" key="12">
    <source>
        <dbReference type="ARBA" id="ARBA00023012"/>
    </source>
</evidence>
<evidence type="ECO:0000256" key="7">
    <source>
        <dbReference type="ARBA" id="ARBA00022490"/>
    </source>
</evidence>
<evidence type="ECO:0000313" key="19">
    <source>
        <dbReference type="Proteomes" id="UP001631957"/>
    </source>
</evidence>
<keyword evidence="13" id="KW-0411">Iron-sulfur</keyword>
<comment type="function">
    <text evidence="14">Member of the two-component regulatory system NreB/NreC involved in the control of dissimilatory nitrate/nitrite reduction in response to oxygen. NreB functions as a direct oxygen sensor histidine kinase which is autophosphorylated, in the absence of oxygen, probably at the conserved histidine residue, and transfers its phosphate group probably to a conserved aspartate residue of NreC. NreB/NreC activates the expression of the nitrate (narGHJI) and nitrite (nir) reductase operons, as well as the putative nitrate transporter gene narT.</text>
</comment>
<organism evidence="18 19">
    <name type="scientific">Streptomyces niveiscabiei</name>
    <dbReference type="NCBI Taxonomy" id="164115"/>
    <lineage>
        <taxon>Bacteria</taxon>
        <taxon>Bacillati</taxon>
        <taxon>Actinomycetota</taxon>
        <taxon>Actinomycetes</taxon>
        <taxon>Kitasatosporales</taxon>
        <taxon>Streptomycetaceae</taxon>
        <taxon>Streptomyces</taxon>
    </lineage>
</organism>
<keyword evidence="16" id="KW-1133">Transmembrane helix</keyword>
<dbReference type="Proteomes" id="UP001631957">
    <property type="component" value="Unassembled WGS sequence"/>
</dbReference>
<dbReference type="InterPro" id="IPR003594">
    <property type="entry name" value="HATPase_dom"/>
</dbReference>
<feature type="transmembrane region" description="Helical" evidence="16">
    <location>
        <begin position="72"/>
        <end position="92"/>
    </location>
</feature>
<dbReference type="PANTHER" id="PTHR24421">
    <property type="entry name" value="NITRATE/NITRITE SENSOR PROTEIN NARX-RELATED"/>
    <property type="match status" value="1"/>
</dbReference>
<evidence type="ECO:0000256" key="3">
    <source>
        <dbReference type="ARBA" id="ARBA00004496"/>
    </source>
</evidence>
<sequence length="405" mass="43258">MPPATYKGLPLLRSLPHLLLLIVVLSTLARLVRVSSALCWSVAPPVVLLATGYGLGLGLWDRMGTQVRRVWFALLLGLWAWVAWVLPVRLAGGYIWLAVPLAVLALRMFRDWAAPAAVGLITVLLAAAILRTEGTLKPDLVVPPAAAVWFTVALYRSQQGLVHELGRTRDELARRQREAGVLAERSRIARDLHDTLAQELSGNRMLLQAAERDWDRSPEAARRQVHAVAEALGASLADTRSIIRDLTPAPLASGDLAAALRELCTHKGTPEGMPRISFATRGEPREVPPEQAAALLRVTQGLLANACEHADAAQVRVTVDHREPDAVTVEVHDDGIGFDTAAPRTATAPGTAPAPEKAGRGFGLAATRDRLAAYGGTLTVHSTPGHGTRALATLPVPALVTGAPR</sequence>
<dbReference type="InterPro" id="IPR017205">
    <property type="entry name" value="Sig_transdc_His_kinase_ChrS"/>
</dbReference>
<dbReference type="InterPro" id="IPR050482">
    <property type="entry name" value="Sensor_HK_TwoCompSys"/>
</dbReference>
<evidence type="ECO:0000256" key="4">
    <source>
        <dbReference type="ARBA" id="ARBA00012438"/>
    </source>
</evidence>
<dbReference type="InterPro" id="IPR004358">
    <property type="entry name" value="Sig_transdc_His_kin-like_C"/>
</dbReference>
<keyword evidence="11" id="KW-0408">Iron</keyword>
<keyword evidence="7" id="KW-0963">Cytoplasm</keyword>
<dbReference type="Pfam" id="PF02518">
    <property type="entry name" value="HATPase_c"/>
    <property type="match status" value="1"/>
</dbReference>
<dbReference type="InterPro" id="IPR011712">
    <property type="entry name" value="Sig_transdc_His_kin_sub3_dim/P"/>
</dbReference>
<evidence type="ECO:0000256" key="5">
    <source>
        <dbReference type="ARBA" id="ARBA00017322"/>
    </source>
</evidence>
<feature type="transmembrane region" description="Helical" evidence="16">
    <location>
        <begin position="12"/>
        <end position="32"/>
    </location>
</feature>
<dbReference type="InterPro" id="IPR036890">
    <property type="entry name" value="HATPase_C_sf"/>
</dbReference>
<keyword evidence="16" id="KW-0472">Membrane</keyword>
<reference evidence="18 19" key="1">
    <citation type="submission" date="2024-12" db="EMBL/GenBank/DDBJ databases">
        <title>Forecasting of Potato common scab and diversities of Pathogenic streptomyces spp. in china.</title>
        <authorList>
            <person name="Handique U."/>
            <person name="Wu J."/>
        </authorList>
    </citation>
    <scope>NUCLEOTIDE SEQUENCE [LARGE SCALE GENOMIC DNA]</scope>
    <source>
        <strain evidence="18 19">ZRIMU1530</strain>
    </source>
</reference>
<dbReference type="SMART" id="SM00387">
    <property type="entry name" value="HATPase_c"/>
    <property type="match status" value="1"/>
</dbReference>
<dbReference type="PANTHER" id="PTHR24421:SF62">
    <property type="entry name" value="SENSORY TRANSDUCTION HISTIDINE KINASE"/>
    <property type="match status" value="1"/>
</dbReference>
<evidence type="ECO:0000256" key="15">
    <source>
        <dbReference type="ARBA" id="ARBA00030800"/>
    </source>
</evidence>
<evidence type="ECO:0000259" key="17">
    <source>
        <dbReference type="PROSITE" id="PS50109"/>
    </source>
</evidence>
<keyword evidence="9" id="KW-0479">Metal-binding</keyword>
<keyword evidence="6" id="KW-0004">4Fe-4S</keyword>
<dbReference type="Gene3D" id="1.20.5.1930">
    <property type="match status" value="1"/>
</dbReference>
<comment type="caution">
    <text evidence="18">The sequence shown here is derived from an EMBL/GenBank/DDBJ whole genome shotgun (WGS) entry which is preliminary data.</text>
</comment>
<dbReference type="GO" id="GO:0016301">
    <property type="term" value="F:kinase activity"/>
    <property type="evidence" value="ECO:0007669"/>
    <property type="project" value="UniProtKB-KW"/>
</dbReference>
<dbReference type="EC" id="2.7.13.3" evidence="4"/>
<keyword evidence="16" id="KW-0812">Transmembrane</keyword>
<evidence type="ECO:0000256" key="2">
    <source>
        <dbReference type="ARBA" id="ARBA00001966"/>
    </source>
</evidence>
<evidence type="ECO:0000256" key="10">
    <source>
        <dbReference type="ARBA" id="ARBA00022777"/>
    </source>
</evidence>
<gene>
    <name evidence="18" type="ORF">ACKI18_46285</name>
</gene>
<feature type="transmembrane region" description="Helical" evidence="16">
    <location>
        <begin position="38"/>
        <end position="60"/>
    </location>
</feature>
<dbReference type="PROSITE" id="PS50109">
    <property type="entry name" value="HIS_KIN"/>
    <property type="match status" value="1"/>
</dbReference>
<comment type="cofactor">
    <cofactor evidence="2">
        <name>[4Fe-4S] cluster</name>
        <dbReference type="ChEBI" id="CHEBI:49883"/>
    </cofactor>
</comment>
<name>A0ABW9I6U3_9ACTN</name>
<dbReference type="PRINTS" id="PR00344">
    <property type="entry name" value="BCTRLSENSOR"/>
</dbReference>
<evidence type="ECO:0000256" key="11">
    <source>
        <dbReference type="ARBA" id="ARBA00023004"/>
    </source>
</evidence>
<keyword evidence="19" id="KW-1185">Reference proteome</keyword>
<evidence type="ECO:0000256" key="8">
    <source>
        <dbReference type="ARBA" id="ARBA00022679"/>
    </source>
</evidence>
<dbReference type="CDD" id="cd16917">
    <property type="entry name" value="HATPase_UhpB-NarQ-NarX-like"/>
    <property type="match status" value="1"/>
</dbReference>
<evidence type="ECO:0000256" key="13">
    <source>
        <dbReference type="ARBA" id="ARBA00023014"/>
    </source>
</evidence>
<dbReference type="Pfam" id="PF07730">
    <property type="entry name" value="HisKA_3"/>
    <property type="match status" value="1"/>
</dbReference>
<keyword evidence="12" id="KW-0902">Two-component regulatory system</keyword>
<comment type="catalytic activity">
    <reaction evidence="1">
        <text>ATP + protein L-histidine = ADP + protein N-phospho-L-histidine.</text>
        <dbReference type="EC" id="2.7.13.3"/>
    </reaction>
</comment>
<proteinExistence type="predicted"/>
<evidence type="ECO:0000256" key="9">
    <source>
        <dbReference type="ARBA" id="ARBA00022723"/>
    </source>
</evidence>
<evidence type="ECO:0000256" key="14">
    <source>
        <dbReference type="ARBA" id="ARBA00024827"/>
    </source>
</evidence>
<accession>A0ABW9I6U3</accession>
<dbReference type="RefSeq" id="WP_409124250.1">
    <property type="nucleotide sequence ID" value="NZ_JBJVNI010000049.1"/>
</dbReference>
<dbReference type="Gene3D" id="3.30.565.10">
    <property type="entry name" value="Histidine kinase-like ATPase, C-terminal domain"/>
    <property type="match status" value="1"/>
</dbReference>
<evidence type="ECO:0000313" key="18">
    <source>
        <dbReference type="EMBL" id="MFM9616075.1"/>
    </source>
</evidence>
<evidence type="ECO:0000256" key="1">
    <source>
        <dbReference type="ARBA" id="ARBA00000085"/>
    </source>
</evidence>
<comment type="subcellular location">
    <subcellularLocation>
        <location evidence="3">Cytoplasm</location>
    </subcellularLocation>
</comment>